<keyword evidence="5" id="KW-0131">Cell cycle</keyword>
<organism evidence="10 11">
    <name type="scientific">Carpinus fangiana</name>
    <dbReference type="NCBI Taxonomy" id="176857"/>
    <lineage>
        <taxon>Eukaryota</taxon>
        <taxon>Viridiplantae</taxon>
        <taxon>Streptophyta</taxon>
        <taxon>Embryophyta</taxon>
        <taxon>Tracheophyta</taxon>
        <taxon>Spermatophyta</taxon>
        <taxon>Magnoliopsida</taxon>
        <taxon>eudicotyledons</taxon>
        <taxon>Gunneridae</taxon>
        <taxon>Pentapetalae</taxon>
        <taxon>rosids</taxon>
        <taxon>fabids</taxon>
        <taxon>Fagales</taxon>
        <taxon>Betulaceae</taxon>
        <taxon>Carpinus</taxon>
    </lineage>
</organism>
<keyword evidence="3" id="KW-0132">Cell division</keyword>
<evidence type="ECO:0000256" key="5">
    <source>
        <dbReference type="ARBA" id="ARBA00023306"/>
    </source>
</evidence>
<comment type="similarity">
    <text evidence="1">Belongs to the cyclin family. Cyclin D subfamily.</text>
</comment>
<evidence type="ECO:0000259" key="8">
    <source>
        <dbReference type="SMART" id="SM00385"/>
    </source>
</evidence>
<dbReference type="SMART" id="SM00385">
    <property type="entry name" value="CYCLIN"/>
    <property type="match status" value="2"/>
</dbReference>
<dbReference type="InterPro" id="IPR006671">
    <property type="entry name" value="Cyclin_N"/>
</dbReference>
<evidence type="ECO:0000256" key="2">
    <source>
        <dbReference type="ARBA" id="ARBA00011177"/>
    </source>
</evidence>
<evidence type="ECO:0000259" key="9">
    <source>
        <dbReference type="SMART" id="SM01332"/>
    </source>
</evidence>
<dbReference type="PANTHER" id="PTHR10177">
    <property type="entry name" value="CYCLINS"/>
    <property type="match status" value="1"/>
</dbReference>
<feature type="domain" description="Cyclin C-terminal" evidence="9">
    <location>
        <begin position="148"/>
        <end position="263"/>
    </location>
</feature>
<dbReference type="FunFam" id="1.10.472.10:FF:000060">
    <property type="entry name" value="D6-type cyclin"/>
    <property type="match status" value="1"/>
</dbReference>
<keyword evidence="4 7" id="KW-0195">Cyclin</keyword>
<dbReference type="AlphaFoldDB" id="A0A5N6RAJ7"/>
<evidence type="ECO:0000256" key="1">
    <source>
        <dbReference type="ARBA" id="ARBA00009065"/>
    </source>
</evidence>
<dbReference type="GO" id="GO:0051301">
    <property type="term" value="P:cell division"/>
    <property type="evidence" value="ECO:0007669"/>
    <property type="project" value="UniProtKB-KW"/>
</dbReference>
<dbReference type="SMART" id="SM01332">
    <property type="entry name" value="Cyclin_C"/>
    <property type="match status" value="1"/>
</dbReference>
<feature type="domain" description="Cyclin-like" evidence="8">
    <location>
        <begin position="152"/>
        <end position="241"/>
    </location>
</feature>
<dbReference type="Gene3D" id="1.10.472.10">
    <property type="entry name" value="Cyclin-like"/>
    <property type="match status" value="2"/>
</dbReference>
<dbReference type="InterPro" id="IPR013763">
    <property type="entry name" value="Cyclin-like_dom"/>
</dbReference>
<dbReference type="CDD" id="cd20544">
    <property type="entry name" value="CYCLIN_AtCycD-like_rpt2"/>
    <property type="match status" value="1"/>
</dbReference>
<evidence type="ECO:0000256" key="7">
    <source>
        <dbReference type="RuleBase" id="RU000383"/>
    </source>
</evidence>
<evidence type="ECO:0000256" key="4">
    <source>
        <dbReference type="ARBA" id="ARBA00023127"/>
    </source>
</evidence>
<dbReference type="InterPro" id="IPR004367">
    <property type="entry name" value="Cyclin_C-dom"/>
</dbReference>
<accession>A0A5N6RAJ7</accession>
<evidence type="ECO:0000256" key="3">
    <source>
        <dbReference type="ARBA" id="ARBA00022618"/>
    </source>
</evidence>
<feature type="domain" description="Cyclin-like" evidence="8">
    <location>
        <begin position="55"/>
        <end position="139"/>
    </location>
</feature>
<evidence type="ECO:0000313" key="10">
    <source>
        <dbReference type="EMBL" id="KAE8075819.1"/>
    </source>
</evidence>
<keyword evidence="11" id="KW-1185">Reference proteome</keyword>
<evidence type="ECO:0000256" key="6">
    <source>
        <dbReference type="ARBA" id="ARBA00032263"/>
    </source>
</evidence>
<dbReference type="Pfam" id="PF02984">
    <property type="entry name" value="Cyclin_C"/>
    <property type="match status" value="1"/>
</dbReference>
<evidence type="ECO:0000313" key="11">
    <source>
        <dbReference type="Proteomes" id="UP000327013"/>
    </source>
</evidence>
<dbReference type="EMBL" id="CM017326">
    <property type="protein sequence ID" value="KAE8075819.1"/>
    <property type="molecule type" value="Genomic_DNA"/>
</dbReference>
<proteinExistence type="inferred from homology"/>
<gene>
    <name evidence="10" type="ORF">FH972_014506</name>
</gene>
<comment type="subunit">
    <text evidence="2">Interacts with the CDC2 protein kinase to form a serine/threonine kinase holoenzyme complex also known as maturation promoting factor (MPF). The cyclin subunit imparts substrate specificity to the complex.</text>
</comment>
<dbReference type="SUPFAM" id="SSF47954">
    <property type="entry name" value="Cyclin-like"/>
    <property type="match status" value="2"/>
</dbReference>
<protein>
    <recommendedName>
        <fullName evidence="6">B-like cyclin</fullName>
    </recommendedName>
</protein>
<dbReference type="InterPro" id="IPR036915">
    <property type="entry name" value="Cyclin-like_sf"/>
</dbReference>
<name>A0A5N6RAJ7_9ROSI</name>
<dbReference type="Proteomes" id="UP000327013">
    <property type="component" value="Chromosome 6"/>
</dbReference>
<dbReference type="FunFam" id="1.10.472.10:FF:000040">
    <property type="entry name" value="D6-type cyclin"/>
    <property type="match status" value="1"/>
</dbReference>
<dbReference type="InterPro" id="IPR039361">
    <property type="entry name" value="Cyclin"/>
</dbReference>
<dbReference type="OrthoDB" id="306099at2759"/>
<reference evidence="10 11" key="1">
    <citation type="submission" date="2019-06" db="EMBL/GenBank/DDBJ databases">
        <title>A chromosomal-level reference genome of Carpinus fangiana (Coryloideae, Betulaceae).</title>
        <authorList>
            <person name="Yang X."/>
            <person name="Wang Z."/>
            <person name="Zhang L."/>
            <person name="Hao G."/>
            <person name="Liu J."/>
            <person name="Yang Y."/>
        </authorList>
    </citation>
    <scope>NUCLEOTIDE SEQUENCE [LARGE SCALE GENOMIC DNA]</scope>
    <source>
        <strain evidence="10">Cfa_2016G</strain>
        <tissue evidence="10">Leaf</tissue>
    </source>
</reference>
<sequence length="311" mass="35526">MEFDLENPLTDFHEPHSDTVTSLFLVESDHMPSENYLQSLQARDFDISVRRQAISSISKFSCNFDPLLSYLAVNYLDRFLSSQGMLQPKPWVLRLLAISCVSLAAKMKKTEFSLADFQGDGGFIFDIQTMERMEILILGALKWRMRSITPFSFISYFISLFKVKDPSLRQALKARATEIIFKAQNDMKLLEFKPSVIAASALLSAAHELLPLQYPCFRSATSNCSYVNKEKLLQCFKEMQEIVIDGYESVLEMVSSSVTAVNVLDLQFSSSESEKTNGTFTTMRPERDIKRRKIIDYCGNLTVQISRIQQY</sequence>
<dbReference type="Pfam" id="PF00134">
    <property type="entry name" value="Cyclin_N"/>
    <property type="match status" value="1"/>
</dbReference>